<dbReference type="EMBL" id="NMVJ01000001">
    <property type="protein sequence ID" value="OYN92490.1"/>
    <property type="molecule type" value="Genomic_DNA"/>
</dbReference>
<comment type="caution">
    <text evidence="1">The sequence shown here is derived from an EMBL/GenBank/DDBJ whole genome shotgun (WGS) entry which is preliminary data.</text>
</comment>
<organism evidence="1 2">
    <name type="scientific">Parenemella sanctibonifatiensis</name>
    <dbReference type="NCBI Taxonomy" id="2016505"/>
    <lineage>
        <taxon>Bacteria</taxon>
        <taxon>Bacillati</taxon>
        <taxon>Actinomycetota</taxon>
        <taxon>Actinomycetes</taxon>
        <taxon>Propionibacteriales</taxon>
        <taxon>Propionibacteriaceae</taxon>
        <taxon>Parenemella</taxon>
    </lineage>
</organism>
<keyword evidence="2" id="KW-1185">Reference proteome</keyword>
<sequence length="219" mass="24070">MSGQYTYHCAPPEARWIQDRQAHLSVFHDRVGLVLSGSNTRLQPRWSTFTVGDPQLLQHRGEEEPDFTAPDGLEHLPTTASLSTDGWGVDLVYGEVPCQVRVELDGERALLAYRVDRETDAPVAAHAAFVAQVGKEWQAGEHHGVLGETPIRLTGAEHGGRFSHAGWRLELPEQAILEWPVRPHNPYAKDGAAPLNQARIVVSVPVGTSEPARITITVD</sequence>
<gene>
    <name evidence="1" type="ORF">CGZ91_03120</name>
</gene>
<name>A0A255EMQ5_9ACTN</name>
<dbReference type="AlphaFoldDB" id="A0A255EMQ5"/>
<dbReference type="Proteomes" id="UP000216300">
    <property type="component" value="Unassembled WGS sequence"/>
</dbReference>
<dbReference type="RefSeq" id="WP_094452450.1">
    <property type="nucleotide sequence ID" value="NZ_NMVJ01000001.1"/>
</dbReference>
<reference evidence="1 2" key="1">
    <citation type="submission" date="2017-07" db="EMBL/GenBank/DDBJ databases">
        <title>Draft whole genome sequences of clinical Proprionibacteriaceae strains.</title>
        <authorList>
            <person name="Bernier A.-M."/>
            <person name="Bernard K."/>
            <person name="Domingo M.-C."/>
        </authorList>
    </citation>
    <scope>NUCLEOTIDE SEQUENCE [LARGE SCALE GENOMIC DNA]</scope>
    <source>
        <strain evidence="1 2">NML 150081</strain>
    </source>
</reference>
<accession>A0A255EMQ5</accession>
<evidence type="ECO:0000313" key="2">
    <source>
        <dbReference type="Proteomes" id="UP000216300"/>
    </source>
</evidence>
<protein>
    <submittedName>
        <fullName evidence="1">Uncharacterized protein</fullName>
    </submittedName>
</protein>
<proteinExistence type="predicted"/>
<evidence type="ECO:0000313" key="1">
    <source>
        <dbReference type="EMBL" id="OYN92490.1"/>
    </source>
</evidence>